<protein>
    <submittedName>
        <fullName evidence="1">Uncharacterized protein</fullName>
    </submittedName>
</protein>
<name>A0ACC4AU73_POPAL</name>
<dbReference type="Proteomes" id="UP000309997">
    <property type="component" value="Unassembled WGS sequence"/>
</dbReference>
<proteinExistence type="predicted"/>
<comment type="caution">
    <text evidence="1">The sequence shown here is derived from an EMBL/GenBank/DDBJ whole genome shotgun (WGS) entry which is preliminary data.</text>
</comment>
<accession>A0ACC4AU73</accession>
<gene>
    <name evidence="1" type="ORF">D5086_029667</name>
</gene>
<evidence type="ECO:0000313" key="2">
    <source>
        <dbReference type="Proteomes" id="UP000309997"/>
    </source>
</evidence>
<evidence type="ECO:0000313" key="1">
    <source>
        <dbReference type="EMBL" id="KAL3569777.1"/>
    </source>
</evidence>
<organism evidence="1 2">
    <name type="scientific">Populus alba</name>
    <name type="common">White poplar</name>
    <dbReference type="NCBI Taxonomy" id="43335"/>
    <lineage>
        <taxon>Eukaryota</taxon>
        <taxon>Viridiplantae</taxon>
        <taxon>Streptophyta</taxon>
        <taxon>Embryophyta</taxon>
        <taxon>Tracheophyta</taxon>
        <taxon>Spermatophyta</taxon>
        <taxon>Magnoliopsida</taxon>
        <taxon>eudicotyledons</taxon>
        <taxon>Gunneridae</taxon>
        <taxon>Pentapetalae</taxon>
        <taxon>rosids</taxon>
        <taxon>fabids</taxon>
        <taxon>Malpighiales</taxon>
        <taxon>Salicaceae</taxon>
        <taxon>Saliceae</taxon>
        <taxon>Populus</taxon>
    </lineage>
</organism>
<sequence>MGDFSGKIDVEKLISFSDDLVAVLKDQKDINNLTHCLQQSQSLKSSCDAEFNDSKTLIEGIGSGASKRSCSYGGAQIMINNEISDLECQRVSFEERKRNMKKNEKDELRAQRMLSMYASVTNIIPDLDDHSKISGRGGLLLLNVFGFCPFRCDGALVRHCILVFESTWGVPCARTMPGKLKAID</sequence>
<reference evidence="1 2" key="1">
    <citation type="journal article" date="2024" name="Plant Biotechnol. J.">
        <title>Genome and CRISPR/Cas9 system of a widespread forest tree (Populus alba) in the world.</title>
        <authorList>
            <person name="Liu Y.J."/>
            <person name="Jiang P.F."/>
            <person name="Han X.M."/>
            <person name="Li X.Y."/>
            <person name="Wang H.M."/>
            <person name="Wang Y.J."/>
            <person name="Wang X.X."/>
            <person name="Zeng Q.Y."/>
        </authorList>
    </citation>
    <scope>NUCLEOTIDE SEQUENCE [LARGE SCALE GENOMIC DNA]</scope>
    <source>
        <strain evidence="2">cv. PAL-ZL1</strain>
    </source>
</reference>
<dbReference type="EMBL" id="RCHU02000016">
    <property type="protein sequence ID" value="KAL3569777.1"/>
    <property type="molecule type" value="Genomic_DNA"/>
</dbReference>
<keyword evidence="2" id="KW-1185">Reference proteome</keyword>